<dbReference type="Pfam" id="PF08240">
    <property type="entry name" value="ADH_N"/>
    <property type="match status" value="1"/>
</dbReference>
<dbReference type="InterPro" id="IPR011032">
    <property type="entry name" value="GroES-like_sf"/>
</dbReference>
<dbReference type="Gene3D" id="3.90.180.10">
    <property type="entry name" value="Medium-chain alcohol dehydrogenases, catalytic domain"/>
    <property type="match status" value="1"/>
</dbReference>
<sequence length="326" mass="34915">MKAAVRARYGPPEVVRVSEVEKPVPGPGELLVKVRATTVNRTDCAMRAAKPFLWRFFTGLVRPARMPVLGTEFAGEVVAVGTGVGSYKAGDEVFGYNDGRSGAHAQFLTVRESGTLAALPEGLTYEEAAPGTEGAHYALSMIRGAGVRAGHDVLVYGATGAIGSAAVQLLKHHGAWVTAVCGPHHLDLVRGLGADKVVDHTSTDFTADERRYDAVLDAVGKSTFGRCRKLLKPRGVYVAADVGPFWQNLLLAAAGPLLGGRRVKFPLPRHGAEMARQLKELLESGAFRPVIDRHYPLDEITDAHRYVETGRKVGNVVIVVPHAEEA</sequence>
<dbReference type="PANTHER" id="PTHR11695:SF648">
    <property type="entry name" value="ZINC-BINDING OXIDOREDUCTASE"/>
    <property type="match status" value="1"/>
</dbReference>
<dbReference type="SMART" id="SM00829">
    <property type="entry name" value="PKS_ER"/>
    <property type="match status" value="1"/>
</dbReference>
<evidence type="ECO:0000313" key="2">
    <source>
        <dbReference type="EMBL" id="MFB9476494.1"/>
    </source>
</evidence>
<reference evidence="2 3" key="1">
    <citation type="submission" date="2024-09" db="EMBL/GenBank/DDBJ databases">
        <authorList>
            <person name="Sun Q."/>
            <person name="Mori K."/>
        </authorList>
    </citation>
    <scope>NUCLEOTIDE SEQUENCE [LARGE SCALE GENOMIC DNA]</scope>
    <source>
        <strain evidence="2 3">JCM 3324</strain>
    </source>
</reference>
<dbReference type="InterPro" id="IPR020843">
    <property type="entry name" value="ER"/>
</dbReference>
<dbReference type="Gene3D" id="3.40.50.720">
    <property type="entry name" value="NAD(P)-binding Rossmann-like Domain"/>
    <property type="match status" value="1"/>
</dbReference>
<dbReference type="CDD" id="cd08267">
    <property type="entry name" value="MDR1"/>
    <property type="match status" value="1"/>
</dbReference>
<comment type="caution">
    <text evidence="2">The sequence shown here is derived from an EMBL/GenBank/DDBJ whole genome shotgun (WGS) entry which is preliminary data.</text>
</comment>
<dbReference type="SUPFAM" id="SSF51735">
    <property type="entry name" value="NAD(P)-binding Rossmann-fold domains"/>
    <property type="match status" value="1"/>
</dbReference>
<dbReference type="EMBL" id="JBHMCF010000051">
    <property type="protein sequence ID" value="MFB9476494.1"/>
    <property type="molecule type" value="Genomic_DNA"/>
</dbReference>
<dbReference type="InterPro" id="IPR050700">
    <property type="entry name" value="YIM1/Zinc_Alcohol_DH_Fams"/>
</dbReference>
<dbReference type="InterPro" id="IPR013154">
    <property type="entry name" value="ADH-like_N"/>
</dbReference>
<protein>
    <submittedName>
        <fullName evidence="2">NAD(P)-dependent alcohol dehydrogenase</fullName>
    </submittedName>
</protein>
<name>A0ABV5P1P3_9ACTN</name>
<accession>A0ABV5P1P3</accession>
<dbReference type="SUPFAM" id="SSF50129">
    <property type="entry name" value="GroES-like"/>
    <property type="match status" value="1"/>
</dbReference>
<dbReference type="RefSeq" id="WP_379485074.1">
    <property type="nucleotide sequence ID" value="NZ_JBHMCF010000051.1"/>
</dbReference>
<evidence type="ECO:0000259" key="1">
    <source>
        <dbReference type="SMART" id="SM00829"/>
    </source>
</evidence>
<dbReference type="PANTHER" id="PTHR11695">
    <property type="entry name" value="ALCOHOL DEHYDROGENASE RELATED"/>
    <property type="match status" value="1"/>
</dbReference>
<dbReference type="InterPro" id="IPR036291">
    <property type="entry name" value="NAD(P)-bd_dom_sf"/>
</dbReference>
<dbReference type="Pfam" id="PF13602">
    <property type="entry name" value="ADH_zinc_N_2"/>
    <property type="match status" value="1"/>
</dbReference>
<organism evidence="2 3">
    <name type="scientific">Nonomuraea salmonea</name>
    <dbReference type="NCBI Taxonomy" id="46181"/>
    <lineage>
        <taxon>Bacteria</taxon>
        <taxon>Bacillati</taxon>
        <taxon>Actinomycetota</taxon>
        <taxon>Actinomycetes</taxon>
        <taxon>Streptosporangiales</taxon>
        <taxon>Streptosporangiaceae</taxon>
        <taxon>Nonomuraea</taxon>
    </lineage>
</organism>
<dbReference type="Proteomes" id="UP001589568">
    <property type="component" value="Unassembled WGS sequence"/>
</dbReference>
<feature type="domain" description="Enoyl reductase (ER)" evidence="1">
    <location>
        <begin position="10"/>
        <end position="318"/>
    </location>
</feature>
<keyword evidence="3" id="KW-1185">Reference proteome</keyword>
<evidence type="ECO:0000313" key="3">
    <source>
        <dbReference type="Proteomes" id="UP001589568"/>
    </source>
</evidence>
<gene>
    <name evidence="2" type="ORF">ACFFR3_43970</name>
</gene>
<proteinExistence type="predicted"/>